<feature type="region of interest" description="Disordered" evidence="2">
    <location>
        <begin position="128"/>
        <end position="150"/>
    </location>
</feature>
<evidence type="ECO:0000313" key="4">
    <source>
        <dbReference type="Proteomes" id="UP001056937"/>
    </source>
</evidence>
<evidence type="ECO:0000256" key="1">
    <source>
        <dbReference type="ARBA" id="ARBA00007031"/>
    </source>
</evidence>
<keyword evidence="4" id="KW-1185">Reference proteome</keyword>
<evidence type="ECO:0000313" key="3">
    <source>
        <dbReference type="EMBL" id="USI74877.1"/>
    </source>
</evidence>
<dbReference type="InterPro" id="IPR041920">
    <property type="entry name" value="ROS/MUCR_sf"/>
</dbReference>
<name>A0ABY4XD95_9SPHN</name>
<sequence length="150" mass="16511">MEEANLIELTAEIVSAHVSNNQIDTAEVPALIANVHRALAAATAPQAVEAERPEPAVSIKASIRPDYLVCLEDGAKVKMLKRYLSARFGLTPDEYRRKWGLPRDYPMVAPNYAEKRKQLALAIGLGRKKPAEPVAKTRKPRARKAETAEA</sequence>
<comment type="similarity">
    <text evidence="1">Belongs to the ros/MucR family.</text>
</comment>
<reference evidence="3" key="1">
    <citation type="journal article" date="2022" name="Toxins">
        <title>Genomic Analysis of Sphingopyxis sp. USTB-05 for Biodegrading Cyanobacterial Hepatotoxins.</title>
        <authorList>
            <person name="Liu C."/>
            <person name="Xu Q."/>
            <person name="Zhao Z."/>
            <person name="Zhang H."/>
            <person name="Liu X."/>
            <person name="Yin C."/>
            <person name="Liu Y."/>
            <person name="Yan H."/>
        </authorList>
    </citation>
    <scope>NUCLEOTIDE SEQUENCE</scope>
    <source>
        <strain evidence="3">NBD5</strain>
    </source>
</reference>
<gene>
    <name evidence="3" type="ORF">LHA26_17030</name>
</gene>
<dbReference type="EMBL" id="CP084931">
    <property type="protein sequence ID" value="USI74877.1"/>
    <property type="molecule type" value="Genomic_DNA"/>
</dbReference>
<organism evidence="3 4">
    <name type="scientific">Sphingomonas morindae</name>
    <dbReference type="NCBI Taxonomy" id="1541170"/>
    <lineage>
        <taxon>Bacteria</taxon>
        <taxon>Pseudomonadati</taxon>
        <taxon>Pseudomonadota</taxon>
        <taxon>Alphaproteobacteria</taxon>
        <taxon>Sphingomonadales</taxon>
        <taxon>Sphingomonadaceae</taxon>
        <taxon>Sphingomonas</taxon>
    </lineage>
</organism>
<accession>A0ABY4XD95</accession>
<dbReference type="Gene3D" id="1.10.10.1550">
    <property type="entry name" value="ROS/MUCR transcriptional regulator protein"/>
    <property type="match status" value="1"/>
</dbReference>
<evidence type="ECO:0000256" key="2">
    <source>
        <dbReference type="SAM" id="MobiDB-lite"/>
    </source>
</evidence>
<dbReference type="InterPro" id="IPR008807">
    <property type="entry name" value="ROS_MUCR"/>
</dbReference>
<dbReference type="RefSeq" id="WP_252168691.1">
    <property type="nucleotide sequence ID" value="NZ_CP084931.1"/>
</dbReference>
<protein>
    <submittedName>
        <fullName evidence="3">MucR family transcriptional regulator</fullName>
    </submittedName>
</protein>
<dbReference type="Pfam" id="PF05443">
    <property type="entry name" value="ROS_MUCR"/>
    <property type="match status" value="1"/>
</dbReference>
<dbReference type="Proteomes" id="UP001056937">
    <property type="component" value="Chromosome 2"/>
</dbReference>
<proteinExistence type="inferred from homology"/>